<comment type="caution">
    <text evidence="1">The sequence shown here is derived from an EMBL/GenBank/DDBJ whole genome shotgun (WGS) entry which is preliminary data.</text>
</comment>
<protein>
    <submittedName>
        <fullName evidence="1">Uncharacterized protein</fullName>
    </submittedName>
</protein>
<accession>A0A9P1J524</accession>
<dbReference type="Proteomes" id="UP001152747">
    <property type="component" value="Unassembled WGS sequence"/>
</dbReference>
<reference evidence="1" key="1">
    <citation type="submission" date="2022-11" db="EMBL/GenBank/DDBJ databases">
        <authorList>
            <person name="Kikuchi T."/>
        </authorList>
    </citation>
    <scope>NUCLEOTIDE SEQUENCE</scope>
    <source>
        <strain evidence="1">PS1010</strain>
    </source>
</reference>
<dbReference type="AlphaFoldDB" id="A0A9P1J524"/>
<proteinExistence type="predicted"/>
<organism evidence="1 2">
    <name type="scientific">Caenorhabditis angaria</name>
    <dbReference type="NCBI Taxonomy" id="860376"/>
    <lineage>
        <taxon>Eukaryota</taxon>
        <taxon>Metazoa</taxon>
        <taxon>Ecdysozoa</taxon>
        <taxon>Nematoda</taxon>
        <taxon>Chromadorea</taxon>
        <taxon>Rhabditida</taxon>
        <taxon>Rhabditina</taxon>
        <taxon>Rhabditomorpha</taxon>
        <taxon>Rhabditoidea</taxon>
        <taxon>Rhabditidae</taxon>
        <taxon>Peloderinae</taxon>
        <taxon>Caenorhabditis</taxon>
    </lineage>
</organism>
<keyword evidence="2" id="KW-1185">Reference proteome</keyword>
<name>A0A9P1J524_9PELO</name>
<evidence type="ECO:0000313" key="2">
    <source>
        <dbReference type="Proteomes" id="UP001152747"/>
    </source>
</evidence>
<dbReference type="EMBL" id="CANHGI010000006">
    <property type="protein sequence ID" value="CAI5455888.1"/>
    <property type="molecule type" value="Genomic_DNA"/>
</dbReference>
<evidence type="ECO:0000313" key="1">
    <source>
        <dbReference type="EMBL" id="CAI5455888.1"/>
    </source>
</evidence>
<gene>
    <name evidence="1" type="ORF">CAMP_LOCUS18525</name>
</gene>
<sequence length="162" mass="19861">MNLEQMDEVYAPFYEDDKIKADLVMWCPPIQQKQPEIIEIVVKEESNQSMCQETKYEVLIRRFWKLVEDRRNRYYDEVMYFHKKVKRELKQFRYVLSKSKFRFFMKLIGVYFANFISLLTKDGFVSKCQMFIKELRNIHKYLGARLARIMRRQAERARLCSL</sequence>